<proteinExistence type="inferred from homology"/>
<dbReference type="AlphaFoldDB" id="A0A0D2HG97"/>
<dbReference type="RefSeq" id="XP_016616499.1">
    <property type="nucleotide sequence ID" value="XM_016766983.1"/>
</dbReference>
<evidence type="ECO:0000256" key="5">
    <source>
        <dbReference type="ARBA" id="ARBA00023002"/>
    </source>
</evidence>
<keyword evidence="3" id="KW-0285">Flavoprotein</keyword>
<evidence type="ECO:0000313" key="8">
    <source>
        <dbReference type="Proteomes" id="UP000053789"/>
    </source>
</evidence>
<dbReference type="VEuPathDB" id="FungiDB:Z519_09259"/>
<dbReference type="GeneID" id="27702187"/>
<dbReference type="InterPro" id="IPR036318">
    <property type="entry name" value="FAD-bd_PCMH-like_sf"/>
</dbReference>
<dbReference type="SUPFAM" id="SSF56176">
    <property type="entry name" value="FAD-binding/transporter-associated domain-like"/>
    <property type="match status" value="1"/>
</dbReference>
<dbReference type="GO" id="GO:0050660">
    <property type="term" value="F:flavin adenine dinucleotide binding"/>
    <property type="evidence" value="ECO:0007669"/>
    <property type="project" value="InterPro"/>
</dbReference>
<evidence type="ECO:0000313" key="7">
    <source>
        <dbReference type="EMBL" id="KIW89830.1"/>
    </source>
</evidence>
<organism evidence="7 8">
    <name type="scientific">Cladophialophora bantiana (strain ATCC 10958 / CBS 173.52 / CDC B-1940 / NIH 8579)</name>
    <name type="common">Xylohypha bantiana</name>
    <dbReference type="NCBI Taxonomy" id="1442370"/>
    <lineage>
        <taxon>Eukaryota</taxon>
        <taxon>Fungi</taxon>
        <taxon>Dikarya</taxon>
        <taxon>Ascomycota</taxon>
        <taxon>Pezizomycotina</taxon>
        <taxon>Eurotiomycetes</taxon>
        <taxon>Chaetothyriomycetidae</taxon>
        <taxon>Chaetothyriales</taxon>
        <taxon>Herpotrichiellaceae</taxon>
        <taxon>Cladophialophora</taxon>
    </lineage>
</organism>
<dbReference type="InterPro" id="IPR006094">
    <property type="entry name" value="Oxid_FAD_bind_N"/>
</dbReference>
<evidence type="ECO:0000256" key="2">
    <source>
        <dbReference type="ARBA" id="ARBA00005466"/>
    </source>
</evidence>
<feature type="domain" description="FAD linked oxidase N-terminal" evidence="6">
    <location>
        <begin position="6"/>
        <end position="82"/>
    </location>
</feature>
<keyword evidence="4" id="KW-0274">FAD</keyword>
<dbReference type="InterPro" id="IPR016169">
    <property type="entry name" value="FAD-bd_PCMH_sub2"/>
</dbReference>
<reference evidence="7" key="1">
    <citation type="submission" date="2015-01" db="EMBL/GenBank/DDBJ databases">
        <title>The Genome Sequence of Cladophialophora bantiana CBS 173.52.</title>
        <authorList>
            <consortium name="The Broad Institute Genomics Platform"/>
            <person name="Cuomo C."/>
            <person name="de Hoog S."/>
            <person name="Gorbushina A."/>
            <person name="Stielow B."/>
            <person name="Teixiera M."/>
            <person name="Abouelleil A."/>
            <person name="Chapman S.B."/>
            <person name="Priest M."/>
            <person name="Young S.K."/>
            <person name="Wortman J."/>
            <person name="Nusbaum C."/>
            <person name="Birren B."/>
        </authorList>
    </citation>
    <scope>NUCLEOTIDE SEQUENCE [LARGE SCALE GENOMIC DNA]</scope>
    <source>
        <strain evidence="7">CBS 173.52</strain>
    </source>
</reference>
<dbReference type="Gene3D" id="3.30.465.10">
    <property type="match status" value="1"/>
</dbReference>
<sequence>MLPMFTIIQEAKARKLKVTVKCTGHSYADHSTAFQGISLDIRRMKNVALDLKSKQVAIDFGGQSGDVYKTLIKDKHTGNGSIINGGRCPLVGVSSSSWAVVLVRLQKASELAVTL</sequence>
<accession>A0A0D2HG97</accession>
<dbReference type="Pfam" id="PF01565">
    <property type="entry name" value="FAD_binding_4"/>
    <property type="match status" value="1"/>
</dbReference>
<comment type="cofactor">
    <cofactor evidence="1">
        <name>FAD</name>
        <dbReference type="ChEBI" id="CHEBI:57692"/>
    </cofactor>
</comment>
<evidence type="ECO:0000256" key="1">
    <source>
        <dbReference type="ARBA" id="ARBA00001974"/>
    </source>
</evidence>
<keyword evidence="8" id="KW-1185">Reference proteome</keyword>
<dbReference type="Proteomes" id="UP000053789">
    <property type="component" value="Unassembled WGS sequence"/>
</dbReference>
<keyword evidence="5" id="KW-0560">Oxidoreductase</keyword>
<gene>
    <name evidence="7" type="ORF">Z519_09259</name>
</gene>
<name>A0A0D2HG97_CLAB1</name>
<dbReference type="EMBL" id="KN846994">
    <property type="protein sequence ID" value="KIW89830.1"/>
    <property type="molecule type" value="Genomic_DNA"/>
</dbReference>
<dbReference type="PANTHER" id="PTHR42973">
    <property type="entry name" value="BINDING OXIDOREDUCTASE, PUTATIVE (AFU_ORTHOLOGUE AFUA_1G17690)-RELATED"/>
    <property type="match status" value="1"/>
</dbReference>
<dbReference type="InterPro" id="IPR050416">
    <property type="entry name" value="FAD-linked_Oxidoreductase"/>
</dbReference>
<comment type="similarity">
    <text evidence="2">Belongs to the oxygen-dependent FAD-linked oxidoreductase family.</text>
</comment>
<dbReference type="GO" id="GO:0016491">
    <property type="term" value="F:oxidoreductase activity"/>
    <property type="evidence" value="ECO:0007669"/>
    <property type="project" value="UniProtKB-KW"/>
</dbReference>
<protein>
    <recommendedName>
        <fullName evidence="6">FAD linked oxidase N-terminal domain-containing protein</fullName>
    </recommendedName>
</protein>
<dbReference type="PANTHER" id="PTHR42973:SF39">
    <property type="entry name" value="FAD-BINDING PCMH-TYPE DOMAIN-CONTAINING PROTEIN"/>
    <property type="match status" value="1"/>
</dbReference>
<evidence type="ECO:0000259" key="6">
    <source>
        <dbReference type="Pfam" id="PF01565"/>
    </source>
</evidence>
<dbReference type="HOGENOM" id="CLU_2108749_0_0_1"/>
<evidence type="ECO:0000256" key="3">
    <source>
        <dbReference type="ARBA" id="ARBA00022630"/>
    </source>
</evidence>
<evidence type="ECO:0000256" key="4">
    <source>
        <dbReference type="ARBA" id="ARBA00022827"/>
    </source>
</evidence>